<dbReference type="Gene3D" id="2.60.120.260">
    <property type="entry name" value="Galactose-binding domain-like"/>
    <property type="match status" value="2"/>
</dbReference>
<dbReference type="InterPro" id="IPR016007">
    <property type="entry name" value="Alpha_rhamnosid"/>
</dbReference>
<reference evidence="10" key="1">
    <citation type="journal article" date="2019" name="Int. J. Syst. Evol. Microbiol.">
        <title>The Global Catalogue of Microorganisms (GCM) 10K type strain sequencing project: providing services to taxonomists for standard genome sequencing and annotation.</title>
        <authorList>
            <consortium name="The Broad Institute Genomics Platform"/>
            <consortium name="The Broad Institute Genome Sequencing Center for Infectious Disease"/>
            <person name="Wu L."/>
            <person name="Ma J."/>
        </authorList>
    </citation>
    <scope>NUCLEOTIDE SEQUENCE [LARGE SCALE GENOMIC DNA]</scope>
    <source>
        <strain evidence="10">JCM 3389</strain>
    </source>
</reference>
<feature type="chain" id="PRO_5045694102" description="alpha-L-rhamnosidase" evidence="4">
    <location>
        <begin position="31"/>
        <end position="811"/>
    </location>
</feature>
<dbReference type="PANTHER" id="PTHR33307">
    <property type="entry name" value="ALPHA-RHAMNOSIDASE (EUROFUNG)"/>
    <property type="match status" value="1"/>
</dbReference>
<dbReference type="PROSITE" id="PS51257">
    <property type="entry name" value="PROKAR_LIPOPROTEIN"/>
    <property type="match status" value="1"/>
</dbReference>
<keyword evidence="4" id="KW-0732">Signal</keyword>
<dbReference type="InterPro" id="IPR035396">
    <property type="entry name" value="Bac_rhamnosid6H"/>
</dbReference>
<dbReference type="EMBL" id="JBHUHU010000003">
    <property type="protein sequence ID" value="MFD2100284.1"/>
    <property type="molecule type" value="Genomic_DNA"/>
</dbReference>
<keyword evidence="3 9" id="KW-0378">Hydrolase</keyword>
<comment type="catalytic activity">
    <reaction evidence="1">
        <text>Hydrolysis of terminal non-reducing alpha-L-rhamnose residues in alpha-L-rhamnosides.</text>
        <dbReference type="EC" id="3.2.1.40"/>
    </reaction>
</comment>
<protein>
    <recommendedName>
        <fullName evidence="2">alpha-L-rhamnosidase</fullName>
        <ecNumber evidence="2">3.2.1.40</ecNumber>
    </recommendedName>
</protein>
<dbReference type="InterPro" id="IPR013737">
    <property type="entry name" value="Bac_rhamnosid_N"/>
</dbReference>
<dbReference type="Gene3D" id="2.60.420.10">
    <property type="entry name" value="Maltose phosphorylase, domain 3"/>
    <property type="match status" value="1"/>
</dbReference>
<dbReference type="Pfam" id="PF17390">
    <property type="entry name" value="Bac_rhamnosid_C"/>
    <property type="match status" value="1"/>
</dbReference>
<feature type="domain" description="Bacterial alpha-L-rhamnosidase N-terminal" evidence="6">
    <location>
        <begin position="78"/>
        <end position="252"/>
    </location>
</feature>
<dbReference type="EC" id="3.2.1.40" evidence="2"/>
<organism evidence="9 10">
    <name type="scientific">Flagellimonas iocasae</name>
    <dbReference type="NCBI Taxonomy" id="2055905"/>
    <lineage>
        <taxon>Bacteria</taxon>
        <taxon>Pseudomonadati</taxon>
        <taxon>Bacteroidota</taxon>
        <taxon>Flavobacteriia</taxon>
        <taxon>Flavobacteriales</taxon>
        <taxon>Flavobacteriaceae</taxon>
        <taxon>Flagellimonas</taxon>
    </lineage>
</organism>
<keyword evidence="10" id="KW-1185">Reference proteome</keyword>
<dbReference type="InterPro" id="IPR008902">
    <property type="entry name" value="Rhamnosid_concanavalin"/>
</dbReference>
<dbReference type="SUPFAM" id="SSF48208">
    <property type="entry name" value="Six-hairpin glycosidases"/>
    <property type="match status" value="1"/>
</dbReference>
<dbReference type="Gene3D" id="1.50.10.10">
    <property type="match status" value="1"/>
</dbReference>
<dbReference type="Pfam" id="PF08531">
    <property type="entry name" value="Bac_rhamnosid_N"/>
    <property type="match status" value="1"/>
</dbReference>
<name>A0ABW4XYG9_9FLAO</name>
<dbReference type="InterPro" id="IPR035398">
    <property type="entry name" value="Bac_rhamnosid_C"/>
</dbReference>
<evidence type="ECO:0000259" key="6">
    <source>
        <dbReference type="Pfam" id="PF08531"/>
    </source>
</evidence>
<evidence type="ECO:0000259" key="8">
    <source>
        <dbReference type="Pfam" id="PF17390"/>
    </source>
</evidence>
<feature type="domain" description="Alpha-L-rhamnosidase concanavalin-like" evidence="5">
    <location>
        <begin position="263"/>
        <end position="377"/>
    </location>
</feature>
<dbReference type="Proteomes" id="UP001597342">
    <property type="component" value="Unassembled WGS sequence"/>
</dbReference>
<dbReference type="Pfam" id="PF17389">
    <property type="entry name" value="Bac_rhamnosid6H"/>
    <property type="match status" value="1"/>
</dbReference>
<proteinExistence type="predicted"/>
<evidence type="ECO:0000256" key="3">
    <source>
        <dbReference type="ARBA" id="ARBA00022801"/>
    </source>
</evidence>
<dbReference type="RefSeq" id="WP_379831003.1">
    <property type="nucleotide sequence ID" value="NZ_JBHUHU010000003.1"/>
</dbReference>
<feature type="signal peptide" evidence="4">
    <location>
        <begin position="1"/>
        <end position="30"/>
    </location>
</feature>
<dbReference type="PANTHER" id="PTHR33307:SF6">
    <property type="entry name" value="ALPHA-RHAMNOSIDASE (EUROFUNG)-RELATED"/>
    <property type="match status" value="1"/>
</dbReference>
<feature type="domain" description="Alpha-L-rhamnosidase six-hairpin glycosidase" evidence="7">
    <location>
        <begin position="386"/>
        <end position="702"/>
    </location>
</feature>
<evidence type="ECO:0000256" key="1">
    <source>
        <dbReference type="ARBA" id="ARBA00001445"/>
    </source>
</evidence>
<dbReference type="GO" id="GO:0016787">
    <property type="term" value="F:hydrolase activity"/>
    <property type="evidence" value="ECO:0007669"/>
    <property type="project" value="UniProtKB-KW"/>
</dbReference>
<evidence type="ECO:0000313" key="9">
    <source>
        <dbReference type="EMBL" id="MFD2100284.1"/>
    </source>
</evidence>
<evidence type="ECO:0000256" key="4">
    <source>
        <dbReference type="SAM" id="SignalP"/>
    </source>
</evidence>
<dbReference type="InterPro" id="IPR012341">
    <property type="entry name" value="6hp_glycosidase-like_sf"/>
</dbReference>
<accession>A0ABW4XYG9</accession>
<comment type="caution">
    <text evidence="9">The sequence shown here is derived from an EMBL/GenBank/DDBJ whole genome shotgun (WGS) entry which is preliminary data.</text>
</comment>
<evidence type="ECO:0000259" key="7">
    <source>
        <dbReference type="Pfam" id="PF17389"/>
    </source>
</evidence>
<feature type="domain" description="Alpha-L-rhamnosidase C-terminal" evidence="8">
    <location>
        <begin position="706"/>
        <end position="783"/>
    </location>
</feature>
<evidence type="ECO:0000259" key="5">
    <source>
        <dbReference type="Pfam" id="PF05592"/>
    </source>
</evidence>
<evidence type="ECO:0000313" key="10">
    <source>
        <dbReference type="Proteomes" id="UP001597342"/>
    </source>
</evidence>
<gene>
    <name evidence="9" type="ORF">ACFSJE_10895</name>
</gene>
<dbReference type="Pfam" id="PF05592">
    <property type="entry name" value="Bac_rhamnosid"/>
    <property type="match status" value="1"/>
</dbReference>
<sequence>MINSLSKLSKQMPVLAIVISLIALSCNPTAKTKEKNTDTHDLVNAQWIAVQEDLPKVDSLLYDEHPAPIFRKEFSIKKDIRSAKLYITSAGYYRASLNGERIGKNYLDPAWTNFAKRVYYSEYDLTKDLKQGANCLGVTLGNGFYNPLPMKMWGNLNLRDALPTGKPQFIAKLKLEYENGEIEEILTDNTWTYSYGPIRKNSVYLGEVYDAGNEVAKWKTVGFKEDSWKKAIETKGPGGVLQKSFFPPIQITDIKTPVSIANVADGTYVIDMGVNFTGLYRIHLKGEKGDTISFRFGERIYDDGTLNPMTTVAGQIKKKGTGGPGAPEIAWQTGSYIFGDKNEIWYQPEFTFHTYQYMEVSGLKNAPDIGDVEGLSLHTTVKNENNFASSSELINSIQEITVRTFLTNLISVQSDCPAREKFGYGGDLNATSESFIYNADMQDFYRKTIYDWVDAMNDSTFVDTAPYVGIKYCGLSWESAFITTQNKLWLYYKDADIIKELYEKDLQWMDKAARIHPNGIVDEGLADHESLEPVPVELTGTSHYLQCARIMKDFAAYMGDAAHEKHFETLTDKLETILVDRFWKTPVTEPINKQTLFSTLVYYDVIPENEMEQATDSLLASLSGPEGHFTTGIFGTKYMLEALSKTGNANTVYNIVNSTAYPGWGYMIDQGATTLWETWKESDNTYSNNHPMFGTVTEWFYRWLGGIRPDPDYPGFEKFFINPALPDDLSEVTSSYHSPLGEIVSNWKKEKGKQLFEITIPENSAAWVELPVGEEQEISISKNGTAISTESNGNKKGSFELTSGSYTIWVE</sequence>
<dbReference type="InterPro" id="IPR008928">
    <property type="entry name" value="6-hairpin_glycosidase_sf"/>
</dbReference>
<evidence type="ECO:0000256" key="2">
    <source>
        <dbReference type="ARBA" id="ARBA00012652"/>
    </source>
</evidence>